<dbReference type="AlphaFoldDB" id="A0A4E0R4Y5"/>
<accession>A0A4E0R4Y5</accession>
<reference evidence="1 2" key="1">
    <citation type="journal article" date="2016" name="Front. Microbiol.">
        <title>Single-Cell (Meta-)Genomics of a Dimorphic Candidatus Thiomargarita nelsonii Reveals Genomic Plasticity.</title>
        <authorList>
            <person name="Flood B.E."/>
            <person name="Fliss P."/>
            <person name="Jones D.S."/>
            <person name="Dick G.J."/>
            <person name="Jain S."/>
            <person name="Kaster A.K."/>
            <person name="Winkel M."/>
            <person name="Mussmann M."/>
            <person name="Bailey J."/>
        </authorList>
    </citation>
    <scope>NUCLEOTIDE SEQUENCE [LARGE SCALE GENOMIC DNA]</scope>
    <source>
        <strain evidence="1">Hydrate Ridge</strain>
    </source>
</reference>
<organism evidence="1 2">
    <name type="scientific">Candidatus Thiomargarita nelsonii</name>
    <dbReference type="NCBI Taxonomy" id="1003181"/>
    <lineage>
        <taxon>Bacteria</taxon>
        <taxon>Pseudomonadati</taxon>
        <taxon>Pseudomonadota</taxon>
        <taxon>Gammaproteobacteria</taxon>
        <taxon>Thiotrichales</taxon>
        <taxon>Thiotrichaceae</taxon>
        <taxon>Thiomargarita</taxon>
    </lineage>
</organism>
<name>A0A4E0R4Y5_9GAMM</name>
<dbReference type="Proteomes" id="UP000030428">
    <property type="component" value="Unassembled WGS sequence"/>
</dbReference>
<gene>
    <name evidence="1" type="ORF">PN36_05765</name>
</gene>
<proteinExistence type="predicted"/>
<dbReference type="EMBL" id="JSZA02000015">
    <property type="protein sequence ID" value="TGO03512.1"/>
    <property type="molecule type" value="Genomic_DNA"/>
</dbReference>
<keyword evidence="2" id="KW-1185">Reference proteome</keyword>
<comment type="caution">
    <text evidence="1">The sequence shown here is derived from an EMBL/GenBank/DDBJ whole genome shotgun (WGS) entry which is preliminary data.</text>
</comment>
<protein>
    <submittedName>
        <fullName evidence="1">Uncharacterized protein</fullName>
    </submittedName>
</protein>
<evidence type="ECO:0000313" key="1">
    <source>
        <dbReference type="EMBL" id="TGO03512.1"/>
    </source>
</evidence>
<evidence type="ECO:0000313" key="2">
    <source>
        <dbReference type="Proteomes" id="UP000030428"/>
    </source>
</evidence>
<sequence>MAQITEKQNDTAKASEYRRLSREARAAFKGTRYELRKHGQLIAAVLAAVDDAEVRKMLKSVLKEIGTDNNLVAAIQRILDGKRDEEVLCEPLDYVEAPIINAILRGIEEPEMVKELLE</sequence>